<protein>
    <submittedName>
        <fullName evidence="1">Uncharacterized protein</fullName>
    </submittedName>
</protein>
<name>A0A0F9IKT7_9ZZZZ</name>
<proteinExistence type="predicted"/>
<dbReference type="AlphaFoldDB" id="A0A0F9IKT7"/>
<sequence length="245" mass="28127">MPWHDPEDKSRYYIPLGKAGRELIGWMTKPFQTFTNKLSPTAHIALEQFTGTAGPEWGMPWRGQDLEWFDEVTERAKAVGEHFVPFSFHTNNALFAFPRRKGMTNWKATKAYKQIYDALANQAMGGARGTASKYSHPYMLVLGKDRLFADIKAASEANELNNERNQRAALSKARTQYYRLFWQAVKDQNVKLSNRYADALFALQTTPKGFIESAKRREITKERAIRGADIYREALQRGQKIQSPQ</sequence>
<reference evidence="1" key="1">
    <citation type="journal article" date="2015" name="Nature">
        <title>Complex archaea that bridge the gap between prokaryotes and eukaryotes.</title>
        <authorList>
            <person name="Spang A."/>
            <person name="Saw J.H."/>
            <person name="Jorgensen S.L."/>
            <person name="Zaremba-Niedzwiedzka K."/>
            <person name="Martijn J."/>
            <person name="Lind A.E."/>
            <person name="van Eijk R."/>
            <person name="Schleper C."/>
            <person name="Guy L."/>
            <person name="Ettema T.J."/>
        </authorList>
    </citation>
    <scope>NUCLEOTIDE SEQUENCE</scope>
</reference>
<comment type="caution">
    <text evidence="1">The sequence shown here is derived from an EMBL/GenBank/DDBJ whole genome shotgun (WGS) entry which is preliminary data.</text>
</comment>
<dbReference type="EMBL" id="LAZR01013772">
    <property type="protein sequence ID" value="KKM20414.1"/>
    <property type="molecule type" value="Genomic_DNA"/>
</dbReference>
<organism evidence="1">
    <name type="scientific">marine sediment metagenome</name>
    <dbReference type="NCBI Taxonomy" id="412755"/>
    <lineage>
        <taxon>unclassified sequences</taxon>
        <taxon>metagenomes</taxon>
        <taxon>ecological metagenomes</taxon>
    </lineage>
</organism>
<evidence type="ECO:0000313" key="1">
    <source>
        <dbReference type="EMBL" id="KKM20414.1"/>
    </source>
</evidence>
<accession>A0A0F9IKT7</accession>
<gene>
    <name evidence="1" type="ORF">LCGC14_1645770</name>
</gene>